<dbReference type="KEGG" id="fap:GR316_09455"/>
<feature type="binding site" evidence="4">
    <location>
        <position position="203"/>
    </location>
    <ligand>
        <name>Mg(2+)</name>
        <dbReference type="ChEBI" id="CHEBI:18420"/>
        <label>1</label>
        <note>catalytic</note>
    </ligand>
</feature>
<dbReference type="GO" id="GO:0046872">
    <property type="term" value="F:metal ion binding"/>
    <property type="evidence" value="ECO:0007669"/>
    <property type="project" value="UniProtKB-KW"/>
</dbReference>
<dbReference type="GO" id="GO:0008934">
    <property type="term" value="F:inositol monophosphate 1-phosphatase activity"/>
    <property type="evidence" value="ECO:0007669"/>
    <property type="project" value="TreeGrafter"/>
</dbReference>
<evidence type="ECO:0000256" key="4">
    <source>
        <dbReference type="PIRSR" id="PIRSR600760-2"/>
    </source>
</evidence>
<dbReference type="InterPro" id="IPR000760">
    <property type="entry name" value="Inositol_monophosphatase-like"/>
</dbReference>
<dbReference type="PROSITE" id="PS00630">
    <property type="entry name" value="IMP_2"/>
    <property type="match status" value="1"/>
</dbReference>
<evidence type="ECO:0000313" key="6">
    <source>
        <dbReference type="Proteomes" id="UP000679284"/>
    </source>
</evidence>
<comment type="similarity">
    <text evidence="1">Belongs to the inositol monophosphatase superfamily.</text>
</comment>
<protein>
    <submittedName>
        <fullName evidence="5">3'(2'),5'-bisphosphate nucleotidase CysQ</fullName>
    </submittedName>
</protein>
<feature type="binding site" evidence="4">
    <location>
        <position position="86"/>
    </location>
    <ligand>
        <name>Mg(2+)</name>
        <dbReference type="ChEBI" id="CHEBI:18420"/>
        <label>1</label>
        <note>catalytic</note>
    </ligand>
</feature>
<dbReference type="GO" id="GO:0006020">
    <property type="term" value="P:inositol metabolic process"/>
    <property type="evidence" value="ECO:0007669"/>
    <property type="project" value="TreeGrafter"/>
</dbReference>
<evidence type="ECO:0000313" key="5">
    <source>
        <dbReference type="EMBL" id="QUS36466.1"/>
    </source>
</evidence>
<feature type="binding site" evidence="4">
    <location>
        <position position="85"/>
    </location>
    <ligand>
        <name>Mg(2+)</name>
        <dbReference type="ChEBI" id="CHEBI:18420"/>
        <label>1</label>
        <note>catalytic</note>
    </ligand>
</feature>
<keyword evidence="2 4" id="KW-0479">Metal-binding</keyword>
<dbReference type="PANTHER" id="PTHR20854">
    <property type="entry name" value="INOSITOL MONOPHOSPHATASE"/>
    <property type="match status" value="1"/>
</dbReference>
<dbReference type="GO" id="GO:0046854">
    <property type="term" value="P:phosphatidylinositol phosphate biosynthetic process"/>
    <property type="evidence" value="ECO:0007669"/>
    <property type="project" value="InterPro"/>
</dbReference>
<sequence length="255" mass="27795">MPDRELLTHAARAAGAIALRFWKRDPRVWEKPDDLGPVTEADLAVNDALERDLRRARPDYGWLSEESADDARRLTAERVFIVDPIDGTRAFLAGEDTFAISLAVAERGAVRAAAVYLPALDRMYEADAACVLRDGRTIRASACAGIEGASLLTTRPNLMPEHWPGGVPQLRRSFRSSIAFRMCLVAEGRHDGMLSLRDSFEWDIAAGDLIARRAGAMVSDRTGGALAFNRPRPMAPGVLAAAPGLHSALIRRLTP</sequence>
<dbReference type="Pfam" id="PF00459">
    <property type="entry name" value="Inositol_P"/>
    <property type="match status" value="1"/>
</dbReference>
<accession>A0A8J8MTJ2</accession>
<dbReference type="CDD" id="cd01638">
    <property type="entry name" value="CysQ"/>
    <property type="match status" value="1"/>
</dbReference>
<feature type="binding site" evidence="4">
    <location>
        <position position="83"/>
    </location>
    <ligand>
        <name>Mg(2+)</name>
        <dbReference type="ChEBI" id="CHEBI:18420"/>
        <label>1</label>
        <note>catalytic</note>
    </ligand>
</feature>
<dbReference type="Proteomes" id="UP000679284">
    <property type="component" value="Chromosome"/>
</dbReference>
<comment type="cofactor">
    <cofactor evidence="4">
        <name>Mg(2+)</name>
        <dbReference type="ChEBI" id="CHEBI:18420"/>
    </cofactor>
</comment>
<evidence type="ECO:0000256" key="3">
    <source>
        <dbReference type="ARBA" id="ARBA00022842"/>
    </source>
</evidence>
<evidence type="ECO:0000256" key="1">
    <source>
        <dbReference type="ARBA" id="ARBA00009759"/>
    </source>
</evidence>
<dbReference type="Gene3D" id="3.40.190.80">
    <property type="match status" value="1"/>
</dbReference>
<dbReference type="SUPFAM" id="SSF56655">
    <property type="entry name" value="Carbohydrate phosphatase"/>
    <property type="match status" value="1"/>
</dbReference>
<dbReference type="PRINTS" id="PR00377">
    <property type="entry name" value="IMPHPHTASES"/>
</dbReference>
<dbReference type="RefSeq" id="WP_211783688.1">
    <property type="nucleotide sequence ID" value="NZ_CP047289.1"/>
</dbReference>
<proteinExistence type="inferred from homology"/>
<keyword evidence="3 4" id="KW-0460">Magnesium</keyword>
<dbReference type="AlphaFoldDB" id="A0A8J8MTJ2"/>
<feature type="binding site" evidence="4">
    <location>
        <position position="65"/>
    </location>
    <ligand>
        <name>Mg(2+)</name>
        <dbReference type="ChEBI" id="CHEBI:18420"/>
        <label>1</label>
        <note>catalytic</note>
    </ligand>
</feature>
<reference evidence="5" key="1">
    <citation type="submission" date="2020-01" db="EMBL/GenBank/DDBJ databases">
        <authorList>
            <person name="Yang Y."/>
            <person name="Kwon Y.M."/>
        </authorList>
    </citation>
    <scope>NUCLEOTIDE SEQUENCE</scope>
    <source>
        <strain evidence="5">PG104</strain>
    </source>
</reference>
<dbReference type="EMBL" id="CP047289">
    <property type="protein sequence ID" value="QUS36466.1"/>
    <property type="molecule type" value="Genomic_DNA"/>
</dbReference>
<dbReference type="GO" id="GO:0007165">
    <property type="term" value="P:signal transduction"/>
    <property type="evidence" value="ECO:0007669"/>
    <property type="project" value="TreeGrafter"/>
</dbReference>
<keyword evidence="6" id="KW-1185">Reference proteome</keyword>
<evidence type="ECO:0000256" key="2">
    <source>
        <dbReference type="ARBA" id="ARBA00022723"/>
    </source>
</evidence>
<gene>
    <name evidence="5" type="ORF">GR316_09455</name>
</gene>
<name>A0A8J8MTJ2_9RHOB</name>
<organism evidence="5 6">
    <name type="scientific">Falsirhodobacter algicola</name>
    <dbReference type="NCBI Taxonomy" id="2692330"/>
    <lineage>
        <taxon>Bacteria</taxon>
        <taxon>Pseudomonadati</taxon>
        <taxon>Pseudomonadota</taxon>
        <taxon>Alphaproteobacteria</taxon>
        <taxon>Rhodobacterales</taxon>
        <taxon>Paracoccaceae</taxon>
        <taxon>Falsirhodobacter</taxon>
    </lineage>
</organism>
<dbReference type="Gene3D" id="3.30.540.10">
    <property type="entry name" value="Fructose-1,6-Bisphosphatase, subunit A, domain 1"/>
    <property type="match status" value="1"/>
</dbReference>
<dbReference type="InterPro" id="IPR020550">
    <property type="entry name" value="Inositol_monophosphatase_CS"/>
</dbReference>
<dbReference type="PANTHER" id="PTHR20854:SF4">
    <property type="entry name" value="INOSITOL-1-MONOPHOSPHATASE-RELATED"/>
    <property type="match status" value="1"/>
</dbReference>